<feature type="binding site" evidence="8">
    <location>
        <position position="167"/>
    </location>
    <ligand>
        <name>substrate</name>
    </ligand>
</feature>
<keyword evidence="3 8" id="KW-0819">tRNA processing</keyword>
<protein>
    <recommendedName>
        <fullName evidence="8">tRNA N6-adenosine threonylcarbamoyltransferase</fullName>
        <ecNumber evidence="8">2.3.1.234</ecNumber>
    </recommendedName>
    <alternativeName>
        <fullName evidence="8">N6-L-threonylcarbamoyladenine synthase</fullName>
        <shortName evidence="8">t(6)A synthase</shortName>
    </alternativeName>
    <alternativeName>
        <fullName evidence="8">t(6)A37 threonylcarbamoyladenosine biosynthesis protein TsaD</fullName>
    </alternativeName>
    <alternativeName>
        <fullName evidence="8">tRNA threonylcarbamoyladenosine biosynthesis protein TsaD</fullName>
    </alternativeName>
</protein>
<dbReference type="GO" id="GO:0061711">
    <property type="term" value="F:tRNA N(6)-L-threonylcarbamoyladenine synthase activity"/>
    <property type="evidence" value="ECO:0007669"/>
    <property type="project" value="UniProtKB-EC"/>
</dbReference>
<name>A0A0H4J2I1_9PROT</name>
<evidence type="ECO:0000313" key="10">
    <source>
        <dbReference type="EMBL" id="AKO65958.1"/>
    </source>
</evidence>
<reference evidence="10 11" key="1">
    <citation type="submission" date="2015-03" db="EMBL/GenBank/DDBJ databases">
        <title>Comparative analysis of the OM43 clade including a novel species from Red Sea uncovers genomic and metabolic diversity among marine methylotrophs.</title>
        <authorList>
            <person name="Jimenez-Infante F."/>
            <person name="Ngugi D.K."/>
            <person name="Vinu M."/>
            <person name="Alam I."/>
            <person name="Kamau A."/>
            <person name="Blom J."/>
            <person name="Bajic V.B."/>
            <person name="Stingl U."/>
        </authorList>
    </citation>
    <scope>NUCLEOTIDE SEQUENCE [LARGE SCALE GENOMIC DNA]</scope>
    <source>
        <strain evidence="10 11">MBRSH7</strain>
    </source>
</reference>
<accession>A0A0H4J2I1</accession>
<dbReference type="FunFam" id="3.30.420.40:FF:000040">
    <property type="entry name" value="tRNA N6-adenosine threonylcarbamoyltransferase"/>
    <property type="match status" value="1"/>
</dbReference>
<dbReference type="InterPro" id="IPR022450">
    <property type="entry name" value="TsaD"/>
</dbReference>
<evidence type="ECO:0000256" key="4">
    <source>
        <dbReference type="ARBA" id="ARBA00022723"/>
    </source>
</evidence>
<evidence type="ECO:0000256" key="6">
    <source>
        <dbReference type="ARBA" id="ARBA00023315"/>
    </source>
</evidence>
<keyword evidence="4 8" id="KW-0479">Metal-binding</keyword>
<evidence type="ECO:0000256" key="5">
    <source>
        <dbReference type="ARBA" id="ARBA00023004"/>
    </source>
</evidence>
<dbReference type="SUPFAM" id="SSF53067">
    <property type="entry name" value="Actin-like ATPase domain"/>
    <property type="match status" value="2"/>
</dbReference>
<dbReference type="InterPro" id="IPR043129">
    <property type="entry name" value="ATPase_NBD"/>
</dbReference>
<keyword evidence="5 8" id="KW-0408">Iron</keyword>
<dbReference type="NCBIfam" id="TIGR03723">
    <property type="entry name" value="T6A_TsaD_YgjD"/>
    <property type="match status" value="1"/>
</dbReference>
<dbReference type="InterPro" id="IPR000905">
    <property type="entry name" value="Gcp-like_dom"/>
</dbReference>
<evidence type="ECO:0000256" key="7">
    <source>
        <dbReference type="ARBA" id="ARBA00048117"/>
    </source>
</evidence>
<dbReference type="OrthoDB" id="9806197at2"/>
<feature type="binding site" evidence="8">
    <location>
        <position position="115"/>
    </location>
    <ligand>
        <name>Fe cation</name>
        <dbReference type="ChEBI" id="CHEBI:24875"/>
    </ligand>
</feature>
<comment type="catalytic activity">
    <reaction evidence="7 8">
        <text>L-threonylcarbamoyladenylate + adenosine(37) in tRNA = N(6)-L-threonylcarbamoyladenosine(37) in tRNA + AMP + H(+)</text>
        <dbReference type="Rhea" id="RHEA:37059"/>
        <dbReference type="Rhea" id="RHEA-COMP:10162"/>
        <dbReference type="Rhea" id="RHEA-COMP:10163"/>
        <dbReference type="ChEBI" id="CHEBI:15378"/>
        <dbReference type="ChEBI" id="CHEBI:73682"/>
        <dbReference type="ChEBI" id="CHEBI:74411"/>
        <dbReference type="ChEBI" id="CHEBI:74418"/>
        <dbReference type="ChEBI" id="CHEBI:456215"/>
        <dbReference type="EC" id="2.3.1.234"/>
    </reaction>
</comment>
<dbReference type="EC" id="2.3.1.234" evidence="8"/>
<proteinExistence type="inferred from homology"/>
<dbReference type="GO" id="GO:0002949">
    <property type="term" value="P:tRNA threonylcarbamoyladenosine modification"/>
    <property type="evidence" value="ECO:0007669"/>
    <property type="project" value="UniProtKB-UniRule"/>
</dbReference>
<evidence type="ECO:0000256" key="3">
    <source>
        <dbReference type="ARBA" id="ARBA00022694"/>
    </source>
</evidence>
<dbReference type="AlphaFoldDB" id="A0A0H4J2I1"/>
<comment type="caution">
    <text evidence="8">Lacks conserved residue(s) required for the propagation of feature annotation.</text>
</comment>
<feature type="binding site" evidence="8">
    <location>
        <position position="111"/>
    </location>
    <ligand>
        <name>Fe cation</name>
        <dbReference type="ChEBI" id="CHEBI:24875"/>
    </ligand>
</feature>
<dbReference type="PANTHER" id="PTHR11735">
    <property type="entry name" value="TRNA N6-ADENOSINE THREONYLCARBAMOYLTRANSFERASE"/>
    <property type="match status" value="1"/>
</dbReference>
<feature type="domain" description="Gcp-like" evidence="9">
    <location>
        <begin position="24"/>
        <end position="306"/>
    </location>
</feature>
<sequence length="334" mass="36300">MLILGIESSCDETGLALYDSESGLIGHVLNSQVDLHRLYGGVVPELASRDHIRFILPLLDELFKKTNKDVTDLNAIAYTKGPGLSGALLVGASVSESLAMSLDIPTIPIHHLEGHLLSPFLENNQPEFPFLALLVSGGHSQLIHVRELGDYEIIGDTLDDAAGEAFDKSAQLLGLGYPGGAALSKLATSGSSFYSLPKPLISSDDLNFSFSGLKTAVLNLVKKEQPLDDIKKANIAYAFQESITDVLTTKCLKALKEKNLSCLVVSGGVGANRQLRDKLKSLAEEHSFQLFFPSLEFCTDNGAMIAIAGFFRHQLSHNKNYEFSVKPKWRLTEI</sequence>
<evidence type="ECO:0000259" key="9">
    <source>
        <dbReference type="Pfam" id="PF00814"/>
    </source>
</evidence>
<dbReference type="GO" id="GO:0005737">
    <property type="term" value="C:cytoplasm"/>
    <property type="evidence" value="ECO:0007669"/>
    <property type="project" value="UniProtKB-SubCell"/>
</dbReference>
<dbReference type="PRINTS" id="PR00789">
    <property type="entry name" value="OSIALOPTASE"/>
</dbReference>
<gene>
    <name evidence="8" type="primary">tsaD</name>
    <name evidence="10" type="ORF">VI33_04395</name>
</gene>
<keyword evidence="11" id="KW-1185">Reference proteome</keyword>
<dbReference type="FunFam" id="3.30.420.40:FF:000012">
    <property type="entry name" value="tRNA N6-adenosine threonylcarbamoyltransferase"/>
    <property type="match status" value="1"/>
</dbReference>
<keyword evidence="6 8" id="KW-0012">Acyltransferase</keyword>
<keyword evidence="1 8" id="KW-0963">Cytoplasm</keyword>
<evidence type="ECO:0000313" key="11">
    <source>
        <dbReference type="Proteomes" id="UP000066549"/>
    </source>
</evidence>
<feature type="binding site" evidence="8">
    <location>
        <position position="180"/>
    </location>
    <ligand>
        <name>substrate</name>
    </ligand>
</feature>
<organism evidence="10 11">
    <name type="scientific">Methylophilales bacterium MBRS-H7</name>
    <dbReference type="NCBI Taxonomy" id="1623450"/>
    <lineage>
        <taxon>Bacteria</taxon>
        <taxon>Pseudomonadati</taxon>
        <taxon>Pseudomonadota</taxon>
        <taxon>Betaproteobacteria</taxon>
        <taxon>Nitrosomonadales</taxon>
        <taxon>OM43 clade</taxon>
    </lineage>
</organism>
<dbReference type="NCBIfam" id="TIGR00329">
    <property type="entry name" value="gcp_kae1"/>
    <property type="match status" value="1"/>
</dbReference>
<comment type="function">
    <text evidence="8">Required for the formation of a threonylcarbamoyl group on adenosine at position 37 (t(6)A37) in tRNAs that read codons beginning with adenine. Is involved in the transfer of the threonylcarbamoyl moiety of threonylcarbamoyl-AMP (TC-AMP) to the N6 group of A37, together with TsaE and TsaB. TsaD likely plays a direct catalytic role in this reaction.</text>
</comment>
<evidence type="ECO:0000256" key="2">
    <source>
        <dbReference type="ARBA" id="ARBA00022679"/>
    </source>
</evidence>
<evidence type="ECO:0000256" key="8">
    <source>
        <dbReference type="HAMAP-Rule" id="MF_01445"/>
    </source>
</evidence>
<dbReference type="CDD" id="cd24133">
    <property type="entry name" value="ASKHA_NBD_TsaD_bac"/>
    <property type="match status" value="1"/>
</dbReference>
<comment type="subcellular location">
    <subcellularLocation>
        <location evidence="8">Cytoplasm</location>
    </subcellularLocation>
</comment>
<dbReference type="Proteomes" id="UP000066549">
    <property type="component" value="Chromosome"/>
</dbReference>
<dbReference type="PANTHER" id="PTHR11735:SF6">
    <property type="entry name" value="TRNA N6-ADENOSINE THREONYLCARBAMOYLTRANSFERASE, MITOCHONDRIAL"/>
    <property type="match status" value="1"/>
</dbReference>
<dbReference type="Pfam" id="PF00814">
    <property type="entry name" value="TsaD"/>
    <property type="match status" value="1"/>
</dbReference>
<comment type="cofactor">
    <cofactor evidence="8">
        <name>Fe(2+)</name>
        <dbReference type="ChEBI" id="CHEBI:29033"/>
    </cofactor>
    <text evidence="8">Binds 1 Fe(2+) ion per subunit.</text>
</comment>
<keyword evidence="2 8" id="KW-0808">Transferase</keyword>
<dbReference type="EMBL" id="CP011002">
    <property type="protein sequence ID" value="AKO65958.1"/>
    <property type="molecule type" value="Genomic_DNA"/>
</dbReference>
<dbReference type="InterPro" id="IPR017861">
    <property type="entry name" value="KAE1/TsaD"/>
</dbReference>
<comment type="similarity">
    <text evidence="8">Belongs to the KAE1 / TsaD family.</text>
</comment>
<evidence type="ECO:0000256" key="1">
    <source>
        <dbReference type="ARBA" id="ARBA00022490"/>
    </source>
</evidence>
<feature type="binding site" evidence="8">
    <location>
        <position position="272"/>
    </location>
    <ligand>
        <name>substrate</name>
    </ligand>
</feature>
<dbReference type="PATRIC" id="fig|1623450.3.peg.872"/>
<dbReference type="Gene3D" id="3.30.420.40">
    <property type="match status" value="2"/>
</dbReference>
<feature type="binding site" evidence="8">
    <location>
        <position position="300"/>
    </location>
    <ligand>
        <name>Fe cation</name>
        <dbReference type="ChEBI" id="CHEBI:24875"/>
    </ligand>
</feature>
<dbReference type="HAMAP" id="MF_01445">
    <property type="entry name" value="TsaD"/>
    <property type="match status" value="1"/>
</dbReference>
<dbReference type="GO" id="GO:0005506">
    <property type="term" value="F:iron ion binding"/>
    <property type="evidence" value="ECO:0007669"/>
    <property type="project" value="UniProtKB-UniRule"/>
</dbReference>
<feature type="binding site" evidence="8">
    <location>
        <begin position="134"/>
        <end position="138"/>
    </location>
    <ligand>
        <name>substrate</name>
    </ligand>
</feature>